<dbReference type="OrthoDB" id="9808638at2"/>
<evidence type="ECO:0000313" key="8">
    <source>
        <dbReference type="EMBL" id="VVP79208.1"/>
    </source>
</evidence>
<dbReference type="EMBL" id="CABVIY010000003">
    <property type="protein sequence ID" value="VVP79208.1"/>
    <property type="molecule type" value="Genomic_DNA"/>
</dbReference>
<dbReference type="InterPro" id="IPR045324">
    <property type="entry name" value="Small_multidrug_res"/>
</dbReference>
<dbReference type="GO" id="GO:0005886">
    <property type="term" value="C:plasma membrane"/>
    <property type="evidence" value="ECO:0007669"/>
    <property type="project" value="UniProtKB-SubCell"/>
</dbReference>
<organism evidence="8 9">
    <name type="scientific">Pseudomonas fluorescens</name>
    <dbReference type="NCBI Taxonomy" id="294"/>
    <lineage>
        <taxon>Bacteria</taxon>
        <taxon>Pseudomonadati</taxon>
        <taxon>Pseudomonadota</taxon>
        <taxon>Gammaproteobacteria</taxon>
        <taxon>Pseudomonadales</taxon>
        <taxon>Pseudomonadaceae</taxon>
        <taxon>Pseudomonas</taxon>
    </lineage>
</organism>
<dbReference type="PANTHER" id="PTHR30561:SF21">
    <property type="entry name" value="MOLECULAR CHAPERONE"/>
    <property type="match status" value="1"/>
</dbReference>
<dbReference type="GO" id="GO:0022857">
    <property type="term" value="F:transmembrane transporter activity"/>
    <property type="evidence" value="ECO:0007669"/>
    <property type="project" value="InterPro"/>
</dbReference>
<reference evidence="8 9" key="1">
    <citation type="submission" date="2019-09" db="EMBL/GenBank/DDBJ databases">
        <authorList>
            <person name="Chandra G."/>
            <person name="Truman W A."/>
        </authorList>
    </citation>
    <scope>NUCLEOTIDE SEQUENCE [LARGE SCALE GENOMIC DNA]</scope>
    <source>
        <strain evidence="8">PS918</strain>
    </source>
</reference>
<feature type="transmembrane region" description="Helical" evidence="7">
    <location>
        <begin position="88"/>
        <end position="107"/>
    </location>
</feature>
<keyword evidence="2" id="KW-1003">Cell membrane</keyword>
<evidence type="ECO:0000256" key="2">
    <source>
        <dbReference type="ARBA" id="ARBA00022475"/>
    </source>
</evidence>
<feature type="transmembrane region" description="Helical" evidence="7">
    <location>
        <begin position="61"/>
        <end position="82"/>
    </location>
</feature>
<comment type="subcellular location">
    <subcellularLocation>
        <location evidence="1 6">Cell membrane</location>
        <topology evidence="1 6">Multi-pass membrane protein</topology>
    </subcellularLocation>
</comment>
<evidence type="ECO:0000256" key="1">
    <source>
        <dbReference type="ARBA" id="ARBA00004651"/>
    </source>
</evidence>
<dbReference type="Proteomes" id="UP000326611">
    <property type="component" value="Unassembled WGS sequence"/>
</dbReference>
<evidence type="ECO:0000256" key="3">
    <source>
        <dbReference type="ARBA" id="ARBA00022692"/>
    </source>
</evidence>
<evidence type="ECO:0000256" key="5">
    <source>
        <dbReference type="ARBA" id="ARBA00023136"/>
    </source>
</evidence>
<dbReference type="SUPFAM" id="SSF103481">
    <property type="entry name" value="Multidrug resistance efflux transporter EmrE"/>
    <property type="match status" value="1"/>
</dbReference>
<evidence type="ECO:0000256" key="7">
    <source>
        <dbReference type="SAM" id="Phobius"/>
    </source>
</evidence>
<dbReference type="InterPro" id="IPR037185">
    <property type="entry name" value="EmrE-like"/>
</dbReference>
<comment type="similarity">
    <text evidence="6">Belongs to the drug/metabolite transporter (DMT) superfamily. Small multidrug resistance (SMR) (TC 2.A.7.1) family.</text>
</comment>
<feature type="transmembrane region" description="Helical" evidence="7">
    <location>
        <begin position="37"/>
        <end position="54"/>
    </location>
</feature>
<evidence type="ECO:0000256" key="4">
    <source>
        <dbReference type="ARBA" id="ARBA00022989"/>
    </source>
</evidence>
<dbReference type="RefSeq" id="WP_150770211.1">
    <property type="nucleotide sequence ID" value="NZ_CABVIY010000003.1"/>
</dbReference>
<dbReference type="PANTHER" id="PTHR30561">
    <property type="entry name" value="SMR FAMILY PROTON-DEPENDENT DRUG EFFLUX TRANSPORTER SUGE"/>
    <property type="match status" value="1"/>
</dbReference>
<dbReference type="Pfam" id="PF00893">
    <property type="entry name" value="Multi_Drug_Res"/>
    <property type="match status" value="1"/>
</dbReference>
<dbReference type="Gene3D" id="1.10.3730.20">
    <property type="match status" value="1"/>
</dbReference>
<evidence type="ECO:0000313" key="9">
    <source>
        <dbReference type="Proteomes" id="UP000326611"/>
    </source>
</evidence>
<sequence length="108" mass="11811">MTYTTSWLLLIVTGLLEIAFAVGLKPSHALDRPWLLVGNSVVLAGSLCLLMDVLRVLHVSTVYAIWTGIVAAGMVIVGMYWLGDSVSFWKLVWIGLILLSLTGIRRLA</sequence>
<accession>A0A5E7RZZ6</accession>
<keyword evidence="4 7" id="KW-1133">Transmembrane helix</keyword>
<gene>
    <name evidence="8" type="primary">sugE_2</name>
    <name evidence="8" type="ORF">PS918_02123</name>
</gene>
<proteinExistence type="inferred from homology"/>
<protein>
    <submittedName>
        <fullName evidence="8">Quaternary ammonium compound-resistance protein SugE</fullName>
    </submittedName>
</protein>
<dbReference type="InterPro" id="IPR000390">
    <property type="entry name" value="Small_drug/metabolite_transptr"/>
</dbReference>
<name>A0A5E7RZZ6_PSEFL</name>
<keyword evidence="5 7" id="KW-0472">Membrane</keyword>
<keyword evidence="3 6" id="KW-0812">Transmembrane</keyword>
<dbReference type="AlphaFoldDB" id="A0A5E7RZZ6"/>
<evidence type="ECO:0000256" key="6">
    <source>
        <dbReference type="RuleBase" id="RU003942"/>
    </source>
</evidence>